<evidence type="ECO:0000313" key="2">
    <source>
        <dbReference type="Proteomes" id="UP000016843"/>
    </source>
</evidence>
<name>U5BUY8_9BACT</name>
<sequence length="209" mass="23927">MLQTLPNEKVWKAKLVDSVTGEPIAFAHILHQKDQAISDLEGNFILRFEDAYPVTIRHVGNETLILDLNLDSLPNTIQLQAIVFQLDEIEIRPYPSEEDFKRLLLDNSFIPSQMHQNLQNNVTYMKSIRNLAKHYDMSSYNSFLSRVRQEGGATFFTSTGGGLIQAFRDLKKPKVPTFPSSPQPAYRLDPSGLKNLNLPDSLRSMRRYF</sequence>
<protein>
    <submittedName>
        <fullName evidence="1">Uncharacterized protein</fullName>
    </submittedName>
</protein>
<dbReference type="RefSeq" id="WP_022582316.1">
    <property type="nucleotide sequence ID" value="NZ_AWXR01000054.1"/>
</dbReference>
<organism evidence="1 2">
    <name type="scientific">Rhodonellum psychrophilum GCM71 = DSM 17998</name>
    <dbReference type="NCBI Taxonomy" id="1123057"/>
    <lineage>
        <taxon>Bacteria</taxon>
        <taxon>Pseudomonadati</taxon>
        <taxon>Bacteroidota</taxon>
        <taxon>Cytophagia</taxon>
        <taxon>Cytophagales</taxon>
        <taxon>Cytophagaceae</taxon>
        <taxon>Rhodonellum</taxon>
    </lineage>
</organism>
<keyword evidence="2" id="KW-1185">Reference proteome</keyword>
<dbReference type="Proteomes" id="UP000016843">
    <property type="component" value="Unassembled WGS sequence"/>
</dbReference>
<comment type="caution">
    <text evidence="1">The sequence shown here is derived from an EMBL/GenBank/DDBJ whole genome shotgun (WGS) entry which is preliminary data.</text>
</comment>
<evidence type="ECO:0000313" key="1">
    <source>
        <dbReference type="EMBL" id="ERM81334.1"/>
    </source>
</evidence>
<gene>
    <name evidence="1" type="ORF">P872_10650</name>
</gene>
<dbReference type="AlphaFoldDB" id="U5BUY8"/>
<dbReference type="eggNOG" id="ENOG50333CG">
    <property type="taxonomic scope" value="Bacteria"/>
</dbReference>
<dbReference type="EMBL" id="AWXR01000054">
    <property type="protein sequence ID" value="ERM81334.1"/>
    <property type="molecule type" value="Genomic_DNA"/>
</dbReference>
<reference evidence="1 2" key="1">
    <citation type="journal article" date="2013" name="Genome Announc.">
        <title>Draft Genome Sequence of the Psychrophilic and Alkaliphilic Rhodonellum psychrophilum Strain GCM71T.</title>
        <authorList>
            <person name="Hauptmann A.L."/>
            <person name="Glaring M.A."/>
            <person name="Hallin P.F."/>
            <person name="Prieme A."/>
            <person name="Stougaard P."/>
        </authorList>
    </citation>
    <scope>NUCLEOTIDE SEQUENCE [LARGE SCALE GENOMIC DNA]</scope>
    <source>
        <strain evidence="1 2">GCM71</strain>
    </source>
</reference>
<proteinExistence type="predicted"/>
<accession>U5BUY8</accession>